<keyword evidence="5 10" id="KW-0547">Nucleotide-binding</keyword>
<evidence type="ECO:0000259" key="11">
    <source>
        <dbReference type="PROSITE" id="PS50846"/>
    </source>
</evidence>
<dbReference type="FunFam" id="2.70.150.10:FF:000002">
    <property type="entry name" value="Copper-transporting ATPase 1, putative"/>
    <property type="match status" value="1"/>
</dbReference>
<dbReference type="InterPro" id="IPR036412">
    <property type="entry name" value="HAD-like_sf"/>
</dbReference>
<dbReference type="PROSITE" id="PS01047">
    <property type="entry name" value="HMA_1"/>
    <property type="match status" value="1"/>
</dbReference>
<feature type="transmembrane region" description="Helical" evidence="10">
    <location>
        <begin position="348"/>
        <end position="370"/>
    </location>
</feature>
<feature type="transmembrane region" description="Helical" evidence="10">
    <location>
        <begin position="767"/>
        <end position="789"/>
    </location>
</feature>
<evidence type="ECO:0000256" key="10">
    <source>
        <dbReference type="RuleBase" id="RU362081"/>
    </source>
</evidence>
<keyword evidence="7" id="KW-1278">Translocase</keyword>
<comment type="caution">
    <text evidence="12">The sequence shown here is derived from an EMBL/GenBank/DDBJ whole genome shotgun (WGS) entry which is preliminary data.</text>
</comment>
<dbReference type="InterPro" id="IPR036163">
    <property type="entry name" value="HMA_dom_sf"/>
</dbReference>
<dbReference type="PRINTS" id="PR00119">
    <property type="entry name" value="CATATPASE"/>
</dbReference>
<dbReference type="SUPFAM" id="SSF55008">
    <property type="entry name" value="HMA, heavy metal-associated domain"/>
    <property type="match status" value="1"/>
</dbReference>
<dbReference type="SFLD" id="SFLDG00002">
    <property type="entry name" value="C1.7:_P-type_atpase_like"/>
    <property type="match status" value="1"/>
</dbReference>
<dbReference type="EMBL" id="MCFD01000009">
    <property type="protein sequence ID" value="ORX68844.1"/>
    <property type="molecule type" value="Genomic_DNA"/>
</dbReference>
<evidence type="ECO:0000313" key="12">
    <source>
        <dbReference type="EMBL" id="ORX68844.1"/>
    </source>
</evidence>
<dbReference type="InterPro" id="IPR023299">
    <property type="entry name" value="ATPase_P-typ_cyto_dom_N"/>
</dbReference>
<keyword evidence="9 10" id="KW-0472">Membrane</keyword>
<dbReference type="OrthoDB" id="432719at2759"/>
<dbReference type="PANTHER" id="PTHR43520">
    <property type="entry name" value="ATP7, ISOFORM B"/>
    <property type="match status" value="1"/>
</dbReference>
<dbReference type="SUPFAM" id="SSF81653">
    <property type="entry name" value="Calcium ATPase, transduction domain A"/>
    <property type="match status" value="1"/>
</dbReference>
<dbReference type="InterPro" id="IPR008250">
    <property type="entry name" value="ATPase_P-typ_transduc_dom_A_sf"/>
</dbReference>
<feature type="transmembrane region" description="Helical" evidence="10">
    <location>
        <begin position="795"/>
        <end position="819"/>
    </location>
</feature>
<dbReference type="PROSITE" id="PS50846">
    <property type="entry name" value="HMA_2"/>
    <property type="match status" value="1"/>
</dbReference>
<keyword evidence="4 10" id="KW-0479">Metal-binding</keyword>
<evidence type="ECO:0000256" key="8">
    <source>
        <dbReference type="ARBA" id="ARBA00022989"/>
    </source>
</evidence>
<feature type="transmembrane region" description="Helical" evidence="10">
    <location>
        <begin position="406"/>
        <end position="427"/>
    </location>
</feature>
<dbReference type="Gene3D" id="2.70.150.10">
    <property type="entry name" value="Calcium-transporting ATPase, cytoplasmic transduction domain A"/>
    <property type="match status" value="1"/>
</dbReference>
<evidence type="ECO:0000256" key="4">
    <source>
        <dbReference type="ARBA" id="ARBA00022723"/>
    </source>
</evidence>
<dbReference type="NCBIfam" id="TIGR01525">
    <property type="entry name" value="ATPase-IB_hvy"/>
    <property type="match status" value="1"/>
</dbReference>
<comment type="similarity">
    <text evidence="2 10">Belongs to the cation transport ATPase (P-type) (TC 3.A.3) family. Type IB subfamily.</text>
</comment>
<keyword evidence="13" id="KW-1185">Reference proteome</keyword>
<dbReference type="InterPro" id="IPR059000">
    <property type="entry name" value="ATPase_P-type_domA"/>
</dbReference>
<dbReference type="SUPFAM" id="SSF81665">
    <property type="entry name" value="Calcium ATPase, transmembrane domain M"/>
    <property type="match status" value="1"/>
</dbReference>
<accession>A0A1Y1W6P7</accession>
<dbReference type="InterPro" id="IPR023298">
    <property type="entry name" value="ATPase_P-typ_TM_dom_sf"/>
</dbReference>
<evidence type="ECO:0000256" key="2">
    <source>
        <dbReference type="ARBA" id="ARBA00006024"/>
    </source>
</evidence>
<evidence type="ECO:0000256" key="5">
    <source>
        <dbReference type="ARBA" id="ARBA00022741"/>
    </source>
</evidence>
<evidence type="ECO:0000256" key="3">
    <source>
        <dbReference type="ARBA" id="ARBA00022692"/>
    </source>
</evidence>
<dbReference type="GO" id="GO:0055070">
    <property type="term" value="P:copper ion homeostasis"/>
    <property type="evidence" value="ECO:0007669"/>
    <property type="project" value="TreeGrafter"/>
</dbReference>
<dbReference type="SUPFAM" id="SSF56784">
    <property type="entry name" value="HAD-like"/>
    <property type="match status" value="1"/>
</dbReference>
<dbReference type="STRING" id="61395.A0A1Y1W6P7"/>
<feature type="transmembrane region" description="Helical" evidence="10">
    <location>
        <begin position="176"/>
        <end position="194"/>
    </location>
</feature>
<dbReference type="InterPro" id="IPR001757">
    <property type="entry name" value="P_typ_ATPase"/>
</dbReference>
<dbReference type="Gene3D" id="3.30.70.100">
    <property type="match status" value="1"/>
</dbReference>
<dbReference type="Gene3D" id="3.40.1110.10">
    <property type="entry name" value="Calcium-transporting ATPase, cytoplasmic domain N"/>
    <property type="match status" value="1"/>
</dbReference>
<evidence type="ECO:0000256" key="6">
    <source>
        <dbReference type="ARBA" id="ARBA00022840"/>
    </source>
</evidence>
<gene>
    <name evidence="12" type="ORF">DL89DRAFT_224863</name>
</gene>
<evidence type="ECO:0000256" key="9">
    <source>
        <dbReference type="ARBA" id="ARBA00023136"/>
    </source>
</evidence>
<keyword evidence="3 10" id="KW-0812">Transmembrane</keyword>
<dbReference type="SFLD" id="SFLDF00027">
    <property type="entry name" value="p-type_atpase"/>
    <property type="match status" value="1"/>
</dbReference>
<comment type="subcellular location">
    <subcellularLocation>
        <location evidence="1">Membrane</location>
        <topology evidence="1">Multi-pass membrane protein</topology>
    </subcellularLocation>
</comment>
<dbReference type="InterPro" id="IPR023214">
    <property type="entry name" value="HAD_sf"/>
</dbReference>
<dbReference type="GeneID" id="63801368"/>
<dbReference type="PANTHER" id="PTHR43520:SF32">
    <property type="entry name" value="COPPER RESISTANCE P-TYPE ATPASE (EUROFUNG)"/>
    <property type="match status" value="1"/>
</dbReference>
<dbReference type="GO" id="GO:0005507">
    <property type="term" value="F:copper ion binding"/>
    <property type="evidence" value="ECO:0007669"/>
    <property type="project" value="TreeGrafter"/>
</dbReference>
<feature type="transmembrane region" description="Helical" evidence="10">
    <location>
        <begin position="200"/>
        <end position="217"/>
    </location>
</feature>
<keyword evidence="8 10" id="KW-1133">Transmembrane helix</keyword>
<dbReference type="GO" id="GO:0016020">
    <property type="term" value="C:membrane"/>
    <property type="evidence" value="ECO:0007669"/>
    <property type="project" value="UniProtKB-SubCell"/>
</dbReference>
<evidence type="ECO:0000313" key="13">
    <source>
        <dbReference type="Proteomes" id="UP000193922"/>
    </source>
</evidence>
<feature type="transmembrane region" description="Helical" evidence="10">
    <location>
        <begin position="94"/>
        <end position="114"/>
    </location>
</feature>
<dbReference type="NCBIfam" id="TIGR01494">
    <property type="entry name" value="ATPase_P-type"/>
    <property type="match status" value="2"/>
</dbReference>
<organism evidence="12 13">
    <name type="scientific">Linderina pennispora</name>
    <dbReference type="NCBI Taxonomy" id="61395"/>
    <lineage>
        <taxon>Eukaryota</taxon>
        <taxon>Fungi</taxon>
        <taxon>Fungi incertae sedis</taxon>
        <taxon>Zoopagomycota</taxon>
        <taxon>Kickxellomycotina</taxon>
        <taxon>Kickxellomycetes</taxon>
        <taxon>Kickxellales</taxon>
        <taxon>Kickxellaceae</taxon>
        <taxon>Linderina</taxon>
    </lineage>
</organism>
<reference evidence="12 13" key="1">
    <citation type="submission" date="2016-07" db="EMBL/GenBank/DDBJ databases">
        <title>Pervasive Adenine N6-methylation of Active Genes in Fungi.</title>
        <authorList>
            <consortium name="DOE Joint Genome Institute"/>
            <person name="Mondo S.J."/>
            <person name="Dannebaum R.O."/>
            <person name="Kuo R.C."/>
            <person name="Labutti K."/>
            <person name="Haridas S."/>
            <person name="Kuo A."/>
            <person name="Salamov A."/>
            <person name="Ahrendt S.R."/>
            <person name="Lipzen A."/>
            <person name="Sullivan W."/>
            <person name="Andreopoulos W.B."/>
            <person name="Clum A."/>
            <person name="Lindquist E."/>
            <person name="Daum C."/>
            <person name="Ramamoorthy G.K."/>
            <person name="Gryganskyi A."/>
            <person name="Culley D."/>
            <person name="Magnuson J.K."/>
            <person name="James T.Y."/>
            <person name="O'Malley M.A."/>
            <person name="Stajich J.E."/>
            <person name="Spatafora J.W."/>
            <person name="Visel A."/>
            <person name="Grigoriev I.V."/>
        </authorList>
    </citation>
    <scope>NUCLEOTIDE SEQUENCE [LARGE SCALE GENOMIC DNA]</scope>
    <source>
        <strain evidence="12 13">ATCC 12442</strain>
    </source>
</reference>
<dbReference type="CDD" id="cd00371">
    <property type="entry name" value="HMA"/>
    <property type="match status" value="1"/>
</dbReference>
<dbReference type="Gene3D" id="3.40.50.1000">
    <property type="entry name" value="HAD superfamily/HAD-like"/>
    <property type="match status" value="1"/>
</dbReference>
<feature type="domain" description="HMA" evidence="11">
    <location>
        <begin position="10"/>
        <end position="75"/>
    </location>
</feature>
<evidence type="ECO:0000256" key="7">
    <source>
        <dbReference type="ARBA" id="ARBA00022967"/>
    </source>
</evidence>
<proteinExistence type="inferred from homology"/>
<dbReference type="InterPro" id="IPR006121">
    <property type="entry name" value="HMA_dom"/>
</dbReference>
<dbReference type="Pfam" id="PF00403">
    <property type="entry name" value="HMA"/>
    <property type="match status" value="1"/>
</dbReference>
<dbReference type="Pfam" id="PF00122">
    <property type="entry name" value="E1-E2_ATPase"/>
    <property type="match status" value="1"/>
</dbReference>
<dbReference type="GO" id="GO:0016887">
    <property type="term" value="F:ATP hydrolysis activity"/>
    <property type="evidence" value="ECO:0007669"/>
    <property type="project" value="InterPro"/>
</dbReference>
<protein>
    <submittedName>
        <fullName evidence="12">Heavy metal translocatin</fullName>
    </submittedName>
</protein>
<dbReference type="PRINTS" id="PR00942">
    <property type="entry name" value="CUATPASEI"/>
</dbReference>
<dbReference type="InterPro" id="IPR027256">
    <property type="entry name" value="P-typ_ATPase_IB"/>
</dbReference>
<dbReference type="GO" id="GO:0043682">
    <property type="term" value="F:P-type divalent copper transporter activity"/>
    <property type="evidence" value="ECO:0007669"/>
    <property type="project" value="TreeGrafter"/>
</dbReference>
<feature type="transmembrane region" description="Helical" evidence="10">
    <location>
        <begin position="134"/>
        <end position="155"/>
    </location>
</feature>
<dbReference type="InterPro" id="IPR018303">
    <property type="entry name" value="ATPase_P-typ_P_site"/>
</dbReference>
<dbReference type="InterPro" id="IPR044492">
    <property type="entry name" value="P_typ_ATPase_HD_dom"/>
</dbReference>
<dbReference type="PROSITE" id="PS00154">
    <property type="entry name" value="ATPASE_E1_E2"/>
    <property type="match status" value="1"/>
</dbReference>
<dbReference type="RefSeq" id="XP_040742626.1">
    <property type="nucleotide sequence ID" value="XM_040884720.1"/>
</dbReference>
<dbReference type="InterPro" id="IPR017969">
    <property type="entry name" value="Heavy-metal-associated_CS"/>
</dbReference>
<evidence type="ECO:0000256" key="1">
    <source>
        <dbReference type="ARBA" id="ARBA00004141"/>
    </source>
</evidence>
<dbReference type="Proteomes" id="UP000193922">
    <property type="component" value="Unassembled WGS sequence"/>
</dbReference>
<dbReference type="GO" id="GO:0005524">
    <property type="term" value="F:ATP binding"/>
    <property type="evidence" value="ECO:0007669"/>
    <property type="project" value="UniProtKB-UniRule"/>
</dbReference>
<sequence length="823" mass="88791">MDDASHTNLAHTTLLVSGMTCAACVNTVEQQLKSSGAKTVSADLMTGLTTVVHDAGLLSSDNVCECIASLGLEAEVLQTHQPVDRMLDQSEEAWLERFLVSLIFAVPALLLMLLNSMLALSHPIYRFLHKRTAGLYTPHTACMFVLATLCQIVLGSRFYMHAAKALLKARTANMDVLVVLGTTMAYAGSIVSTVMGCSDFFETPIYLISFVLLGRWLESTARGRSASTVASLIALQPQTAVLADGAVIGVEEIKPGDLILVSGASHIPCDGIIVQGRTYVDESLITGESCSVAKAPGSNVVGGSFNQMRNIQIRATAATDRSVLSRIIQLVRDAQANKPRLQQVADRVASKFVVLVTVASVLVFIVWIAVGARGGIKRQWIESKGMANHQHNLHDKERLTRIYDTIFALLNAISVLVIACPCALGLAAPTAIMVGTGVAARLGILIKGGGVVMEAASKVDVVVFDKTGTLTQGHPSVVDLRELRGLPPGCKGWIYSAIHAIESMSNHPLASAVRQFIEMHTRITQDIEIWEHEEVPGCGTRALVSVPDDLREHLGWGESQKAYLSIGREGWVWADTSFVSSLSPEERSERECKRQWETNGYTLVSVCLQPKRSHDVRQASWPVPACPLLSFAVDDQVRQEAKFVIDSLQRSGVEVWVVSGDKAEVVQVVANQLGIRNIIAGVLPGEKCERIRGLQFAGDRRRVVAMVGDGINDAPALAQADIGIAVDSGTATAIETAPVVLMRPSLLPLLTFFDISLVTMRRVKLNFIWASGYNLVCLPIAAGVLYPVIGRGLPPAMAGLLMVLSSFTVMLSSLSLKLYRGKY</sequence>
<dbReference type="AlphaFoldDB" id="A0A1Y1W6P7"/>
<dbReference type="Pfam" id="PF00702">
    <property type="entry name" value="Hydrolase"/>
    <property type="match status" value="1"/>
</dbReference>
<dbReference type="SFLD" id="SFLDS00003">
    <property type="entry name" value="Haloacid_Dehalogenase"/>
    <property type="match status" value="1"/>
</dbReference>
<dbReference type="SUPFAM" id="SSF81660">
    <property type="entry name" value="Metal cation-transporting ATPase, ATP-binding domain N"/>
    <property type="match status" value="1"/>
</dbReference>
<keyword evidence="6 10" id="KW-0067">ATP-binding</keyword>
<name>A0A1Y1W6P7_9FUNG</name>